<dbReference type="AlphaFoldDB" id="A0A974D8K5"/>
<evidence type="ECO:0000313" key="2">
    <source>
        <dbReference type="Proteomes" id="UP000694892"/>
    </source>
</evidence>
<feature type="non-terminal residue" evidence="1">
    <location>
        <position position="1"/>
    </location>
</feature>
<accession>A0A974D8K5</accession>
<sequence>LFIKCEKLLCGTSLNTSINPTPHITLDKPATAGRVLQPSQSTKFQSMFSLTHQSPYQNIIESIHIIHQGELCTGIFPLKSSNKS</sequence>
<proteinExistence type="predicted"/>
<gene>
    <name evidence="1" type="ORF">XELAEV_18021099mg</name>
</gene>
<protein>
    <submittedName>
        <fullName evidence="1">Uncharacterized protein</fullName>
    </submittedName>
</protein>
<organism evidence="1 2">
    <name type="scientific">Xenopus laevis</name>
    <name type="common">African clawed frog</name>
    <dbReference type="NCBI Taxonomy" id="8355"/>
    <lineage>
        <taxon>Eukaryota</taxon>
        <taxon>Metazoa</taxon>
        <taxon>Chordata</taxon>
        <taxon>Craniata</taxon>
        <taxon>Vertebrata</taxon>
        <taxon>Euteleostomi</taxon>
        <taxon>Amphibia</taxon>
        <taxon>Batrachia</taxon>
        <taxon>Anura</taxon>
        <taxon>Pipoidea</taxon>
        <taxon>Pipidae</taxon>
        <taxon>Xenopodinae</taxon>
        <taxon>Xenopus</taxon>
        <taxon>Xenopus</taxon>
    </lineage>
</organism>
<reference evidence="2" key="1">
    <citation type="journal article" date="2016" name="Nature">
        <title>Genome evolution in the allotetraploid frog Xenopus laevis.</title>
        <authorList>
            <person name="Session A.M."/>
            <person name="Uno Y."/>
            <person name="Kwon T."/>
            <person name="Chapman J.A."/>
            <person name="Toyoda A."/>
            <person name="Takahashi S."/>
            <person name="Fukui A."/>
            <person name="Hikosaka A."/>
            <person name="Suzuki A."/>
            <person name="Kondo M."/>
            <person name="van Heeringen S.J."/>
            <person name="Quigley I."/>
            <person name="Heinz S."/>
            <person name="Ogino H."/>
            <person name="Ochi H."/>
            <person name="Hellsten U."/>
            <person name="Lyons J.B."/>
            <person name="Simakov O."/>
            <person name="Putnam N."/>
            <person name="Stites J."/>
            <person name="Kuroki Y."/>
            <person name="Tanaka T."/>
            <person name="Michiue T."/>
            <person name="Watanabe M."/>
            <person name="Bogdanovic O."/>
            <person name="Lister R."/>
            <person name="Georgiou G."/>
            <person name="Paranjpe S.S."/>
            <person name="van Kruijsbergen I."/>
            <person name="Shu S."/>
            <person name="Carlson J."/>
            <person name="Kinoshita T."/>
            <person name="Ohta Y."/>
            <person name="Mawaribuchi S."/>
            <person name="Jenkins J."/>
            <person name="Grimwood J."/>
            <person name="Schmutz J."/>
            <person name="Mitros T."/>
            <person name="Mozaffari S.V."/>
            <person name="Suzuki Y."/>
            <person name="Haramoto Y."/>
            <person name="Yamamoto T.S."/>
            <person name="Takagi C."/>
            <person name="Heald R."/>
            <person name="Miller K."/>
            <person name="Haudenschild C."/>
            <person name="Kitzman J."/>
            <person name="Nakayama T."/>
            <person name="Izutsu Y."/>
            <person name="Robert J."/>
            <person name="Fortriede J."/>
            <person name="Burns K."/>
            <person name="Lotay V."/>
            <person name="Karimi K."/>
            <person name="Yasuoka Y."/>
            <person name="Dichmann D.S."/>
            <person name="Flajnik M.F."/>
            <person name="Houston D.W."/>
            <person name="Shendure J."/>
            <person name="DuPasquier L."/>
            <person name="Vize P.D."/>
            <person name="Zorn A.M."/>
            <person name="Ito M."/>
            <person name="Marcotte E.M."/>
            <person name="Wallingford J.B."/>
            <person name="Ito Y."/>
            <person name="Asashima M."/>
            <person name="Ueno N."/>
            <person name="Matsuda Y."/>
            <person name="Veenstra G.J."/>
            <person name="Fujiyama A."/>
            <person name="Harland R.M."/>
            <person name="Taira M."/>
            <person name="Rokhsar D.S."/>
        </authorList>
    </citation>
    <scope>NUCLEOTIDE SEQUENCE [LARGE SCALE GENOMIC DNA]</scope>
    <source>
        <strain evidence="2">J</strain>
    </source>
</reference>
<dbReference type="EMBL" id="CM004471">
    <property type="protein sequence ID" value="OCT87404.1"/>
    <property type="molecule type" value="Genomic_DNA"/>
</dbReference>
<evidence type="ECO:0000313" key="1">
    <source>
        <dbReference type="EMBL" id="OCT87404.1"/>
    </source>
</evidence>
<name>A0A974D8K5_XENLA</name>
<dbReference type="Proteomes" id="UP000694892">
    <property type="component" value="Chromosome 3S"/>
</dbReference>